<dbReference type="OrthoDB" id="10439667at2759"/>
<reference evidence="1 2" key="1">
    <citation type="submission" date="2015-07" db="EMBL/GenBank/DDBJ databases">
        <title>Comparative genomics of the Sigatoka disease complex on banana suggests a link between parallel evolutionary changes in Pseudocercospora fijiensis and Pseudocercospora eumusae and increased virulence on the banana host.</title>
        <authorList>
            <person name="Chang T.-C."/>
            <person name="Salvucci A."/>
            <person name="Crous P.W."/>
            <person name="Stergiopoulos I."/>
        </authorList>
    </citation>
    <scope>NUCLEOTIDE SEQUENCE [LARGE SCALE GENOMIC DNA]</scope>
    <source>
        <strain evidence="1 2">CBS 114824</strain>
    </source>
</reference>
<gene>
    <name evidence="1" type="ORF">AC578_1649</name>
</gene>
<dbReference type="Proteomes" id="UP000070133">
    <property type="component" value="Unassembled WGS sequence"/>
</dbReference>
<evidence type="ECO:0000313" key="1">
    <source>
        <dbReference type="EMBL" id="KXT03505.1"/>
    </source>
</evidence>
<organism evidence="1 2">
    <name type="scientific">Pseudocercospora eumusae</name>
    <dbReference type="NCBI Taxonomy" id="321146"/>
    <lineage>
        <taxon>Eukaryota</taxon>
        <taxon>Fungi</taxon>
        <taxon>Dikarya</taxon>
        <taxon>Ascomycota</taxon>
        <taxon>Pezizomycotina</taxon>
        <taxon>Dothideomycetes</taxon>
        <taxon>Dothideomycetidae</taxon>
        <taxon>Mycosphaerellales</taxon>
        <taxon>Mycosphaerellaceae</taxon>
        <taxon>Pseudocercospora</taxon>
    </lineage>
</organism>
<keyword evidence="2" id="KW-1185">Reference proteome</keyword>
<dbReference type="EMBL" id="LFZN01000030">
    <property type="protein sequence ID" value="KXT03505.1"/>
    <property type="molecule type" value="Genomic_DNA"/>
</dbReference>
<comment type="caution">
    <text evidence="1">The sequence shown here is derived from an EMBL/GenBank/DDBJ whole genome shotgun (WGS) entry which is preliminary data.</text>
</comment>
<sequence>MTLNLLSDCHLPQEAHRRACKQLGATPPTLSYEGDLEVARLLEKEYSCESPAEQPTEEQRIEATKQFLSSCLQYHETGTTPKPLALSAPQLTARHRKNLWQIVHLYHASDSVYYPSPELARGIQGCGMSGPEVLAHLDVEWNESQAHRPAHRRQREELQEFISKLWLSCENEPLATTEILLSVWPNERQARALLVFIQGLQRDGPGYFPSAEVRVQLLGCSMTLVEVEKHLVAQWHRSEAERKVRDTKRVLTIMYSQYFAGTVDEAVEVFNGSLSDEQVTSLDLVVSDFHTEGSSYQPTEDVLKAIQGCGMSVRQILDYLKTEKMDLEVLTNGPLAEEPRVRQRQR</sequence>
<dbReference type="AlphaFoldDB" id="A0A139HLX1"/>
<proteinExistence type="predicted"/>
<name>A0A139HLX1_9PEZI</name>
<evidence type="ECO:0000313" key="2">
    <source>
        <dbReference type="Proteomes" id="UP000070133"/>
    </source>
</evidence>
<protein>
    <submittedName>
        <fullName evidence="1">Uncharacterized protein</fullName>
    </submittedName>
</protein>
<accession>A0A139HLX1</accession>